<feature type="compositionally biased region" description="Basic and acidic residues" evidence="1">
    <location>
        <begin position="68"/>
        <end position="77"/>
    </location>
</feature>
<dbReference type="EMBL" id="JAXIOK010000011">
    <property type="protein sequence ID" value="KAK4759173.1"/>
    <property type="molecule type" value="Genomic_DNA"/>
</dbReference>
<reference evidence="3 4" key="1">
    <citation type="journal article" date="2023" name="Hortic Res">
        <title>Pangenome of water caltrop reveals structural variations and asymmetric subgenome divergence after allopolyploidization.</title>
        <authorList>
            <person name="Zhang X."/>
            <person name="Chen Y."/>
            <person name="Wang L."/>
            <person name="Yuan Y."/>
            <person name="Fang M."/>
            <person name="Shi L."/>
            <person name="Lu R."/>
            <person name="Comes H.P."/>
            <person name="Ma Y."/>
            <person name="Chen Y."/>
            <person name="Huang G."/>
            <person name="Zhou Y."/>
            <person name="Zheng Z."/>
            <person name="Qiu Y."/>
        </authorList>
    </citation>
    <scope>NUCLEOTIDE SEQUENCE [LARGE SCALE GENOMIC DNA]</scope>
    <source>
        <tissue evidence="3">Roots</tissue>
    </source>
</reference>
<accession>A0AAN7K7H2</accession>
<evidence type="ECO:0000313" key="4">
    <source>
        <dbReference type="Proteomes" id="UP001345219"/>
    </source>
</evidence>
<sequence>MSSTTALRTGVTFALGAMFGSFMTRAMCYRCHGRTDEYEMRGPWRHCPRQARAPENPGPEVTTVKMDSQIDKRTMPT</sequence>
<evidence type="ECO:0000256" key="2">
    <source>
        <dbReference type="SAM" id="Phobius"/>
    </source>
</evidence>
<keyword evidence="2" id="KW-0812">Transmembrane</keyword>
<gene>
    <name evidence="3" type="ORF">SAY87_022304</name>
</gene>
<evidence type="ECO:0000256" key="1">
    <source>
        <dbReference type="SAM" id="MobiDB-lite"/>
    </source>
</evidence>
<organism evidence="3 4">
    <name type="scientific">Trapa incisa</name>
    <dbReference type="NCBI Taxonomy" id="236973"/>
    <lineage>
        <taxon>Eukaryota</taxon>
        <taxon>Viridiplantae</taxon>
        <taxon>Streptophyta</taxon>
        <taxon>Embryophyta</taxon>
        <taxon>Tracheophyta</taxon>
        <taxon>Spermatophyta</taxon>
        <taxon>Magnoliopsida</taxon>
        <taxon>eudicotyledons</taxon>
        <taxon>Gunneridae</taxon>
        <taxon>Pentapetalae</taxon>
        <taxon>rosids</taxon>
        <taxon>malvids</taxon>
        <taxon>Myrtales</taxon>
        <taxon>Lythraceae</taxon>
        <taxon>Trapa</taxon>
    </lineage>
</organism>
<name>A0AAN7K7H2_9MYRT</name>
<keyword evidence="2" id="KW-0472">Membrane</keyword>
<evidence type="ECO:0000313" key="3">
    <source>
        <dbReference type="EMBL" id="KAK4759173.1"/>
    </source>
</evidence>
<keyword evidence="4" id="KW-1185">Reference proteome</keyword>
<dbReference type="AlphaFoldDB" id="A0AAN7K7H2"/>
<comment type="caution">
    <text evidence="3">The sequence shown here is derived from an EMBL/GenBank/DDBJ whole genome shotgun (WGS) entry which is preliminary data.</text>
</comment>
<proteinExistence type="predicted"/>
<keyword evidence="2" id="KW-1133">Transmembrane helix</keyword>
<feature type="region of interest" description="Disordered" evidence="1">
    <location>
        <begin position="49"/>
        <end position="77"/>
    </location>
</feature>
<feature type="transmembrane region" description="Helical" evidence="2">
    <location>
        <begin position="6"/>
        <end position="24"/>
    </location>
</feature>
<dbReference type="Proteomes" id="UP001345219">
    <property type="component" value="Chromosome 17"/>
</dbReference>
<protein>
    <submittedName>
        <fullName evidence="3">Uncharacterized protein</fullName>
    </submittedName>
</protein>